<gene>
    <name evidence="3" type="ORF">RM844_33180</name>
</gene>
<dbReference type="InterPro" id="IPR006311">
    <property type="entry name" value="TAT_signal"/>
</dbReference>
<evidence type="ECO:0000313" key="4">
    <source>
        <dbReference type="Proteomes" id="UP001183410"/>
    </source>
</evidence>
<keyword evidence="2" id="KW-0732">Signal</keyword>
<evidence type="ECO:0000256" key="1">
    <source>
        <dbReference type="SAM" id="MobiDB-lite"/>
    </source>
</evidence>
<protein>
    <submittedName>
        <fullName evidence="3">Uncharacterized protein</fullName>
    </submittedName>
</protein>
<feature type="compositionally biased region" description="Low complexity" evidence="1">
    <location>
        <begin position="35"/>
        <end position="50"/>
    </location>
</feature>
<evidence type="ECO:0000256" key="2">
    <source>
        <dbReference type="SAM" id="SignalP"/>
    </source>
</evidence>
<feature type="chain" id="PRO_5046157512" evidence="2">
    <location>
        <begin position="31"/>
        <end position="73"/>
    </location>
</feature>
<name>A0ABU2K1K2_9ACTN</name>
<accession>A0ABU2K1K2</accession>
<feature type="signal peptide" evidence="2">
    <location>
        <begin position="1"/>
        <end position="30"/>
    </location>
</feature>
<feature type="region of interest" description="Disordered" evidence="1">
    <location>
        <begin position="24"/>
        <end position="50"/>
    </location>
</feature>
<reference evidence="4" key="1">
    <citation type="submission" date="2023-07" db="EMBL/GenBank/DDBJ databases">
        <title>30 novel species of actinomycetes from the DSMZ collection.</title>
        <authorList>
            <person name="Nouioui I."/>
        </authorList>
    </citation>
    <scope>NUCLEOTIDE SEQUENCE [LARGE SCALE GENOMIC DNA]</scope>
    <source>
        <strain evidence="4">DSM 44915</strain>
    </source>
</reference>
<organism evidence="3 4">
    <name type="scientific">Streptomyces chisholmiae</name>
    <dbReference type="NCBI Taxonomy" id="3075540"/>
    <lineage>
        <taxon>Bacteria</taxon>
        <taxon>Bacillati</taxon>
        <taxon>Actinomycetota</taxon>
        <taxon>Actinomycetes</taxon>
        <taxon>Kitasatosporales</taxon>
        <taxon>Streptomycetaceae</taxon>
        <taxon>Streptomyces</taxon>
    </lineage>
</organism>
<comment type="caution">
    <text evidence="3">The sequence shown here is derived from an EMBL/GenBank/DDBJ whole genome shotgun (WGS) entry which is preliminary data.</text>
</comment>
<feature type="non-terminal residue" evidence="3">
    <location>
        <position position="73"/>
    </location>
</feature>
<dbReference type="EMBL" id="JAVREO010000276">
    <property type="protein sequence ID" value="MDT0271135.1"/>
    <property type="molecule type" value="Genomic_DNA"/>
</dbReference>
<dbReference type="PROSITE" id="PS51257">
    <property type="entry name" value="PROKAR_LIPOPROTEIN"/>
    <property type="match status" value="1"/>
</dbReference>
<evidence type="ECO:0000313" key="3">
    <source>
        <dbReference type="EMBL" id="MDT0271135.1"/>
    </source>
</evidence>
<dbReference type="PROSITE" id="PS51318">
    <property type="entry name" value="TAT"/>
    <property type="match status" value="1"/>
</dbReference>
<sequence length="73" mass="7252">MTVSRSRLTQLCAAAAAMVTVSSCGQPAPAPPLTSAPTATTAPTTAAPVTTEPVVPTADFSRVSQLVNEAIAV</sequence>
<dbReference type="Proteomes" id="UP001183410">
    <property type="component" value="Unassembled WGS sequence"/>
</dbReference>
<keyword evidence="4" id="KW-1185">Reference proteome</keyword>
<proteinExistence type="predicted"/>